<evidence type="ECO:0000313" key="3">
    <source>
        <dbReference type="Proteomes" id="UP001592528"/>
    </source>
</evidence>
<name>A0ABV6UW98_9ACTN</name>
<dbReference type="Proteomes" id="UP001592528">
    <property type="component" value="Unassembled WGS sequence"/>
</dbReference>
<sequence>MTRALSAHAVAIAAGVSQTWAWKARDSGIIHAPHSEDDVIALRVYVCVSQLAWPGERRARSEKHELQLWQTLAVNAARDAVSDRTTTQDTVLWVMPDAVRVVTTPGERAAFELDTLGGRTAMRIPIGKWIAELDGTLDGIPTPRPRRTPASPSRPSRTPAEAAH</sequence>
<accession>A0ABV6UW98</accession>
<feature type="region of interest" description="Disordered" evidence="1">
    <location>
        <begin position="135"/>
        <end position="164"/>
    </location>
</feature>
<proteinExistence type="predicted"/>
<dbReference type="EMBL" id="JBHEZZ010000023">
    <property type="protein sequence ID" value="MFC1405745.1"/>
    <property type="molecule type" value="Genomic_DNA"/>
</dbReference>
<evidence type="ECO:0000313" key="2">
    <source>
        <dbReference type="EMBL" id="MFC1405745.1"/>
    </source>
</evidence>
<feature type="compositionally biased region" description="Low complexity" evidence="1">
    <location>
        <begin position="148"/>
        <end position="164"/>
    </location>
</feature>
<gene>
    <name evidence="2" type="ORF">ACEZDJ_31090</name>
</gene>
<comment type="caution">
    <text evidence="2">The sequence shown here is derived from an EMBL/GenBank/DDBJ whole genome shotgun (WGS) entry which is preliminary data.</text>
</comment>
<reference evidence="2 3" key="1">
    <citation type="submission" date="2024-09" db="EMBL/GenBank/DDBJ databases">
        <authorList>
            <person name="Lee S.D."/>
        </authorList>
    </citation>
    <scope>NUCLEOTIDE SEQUENCE [LARGE SCALE GENOMIC DNA]</scope>
    <source>
        <strain evidence="2 3">N1-5</strain>
    </source>
</reference>
<dbReference type="RefSeq" id="WP_051726399.1">
    <property type="nucleotide sequence ID" value="NZ_JBHEZZ010000023.1"/>
</dbReference>
<organism evidence="2 3">
    <name type="scientific">Streptacidiphilus cavernicola</name>
    <dbReference type="NCBI Taxonomy" id="3342716"/>
    <lineage>
        <taxon>Bacteria</taxon>
        <taxon>Bacillati</taxon>
        <taxon>Actinomycetota</taxon>
        <taxon>Actinomycetes</taxon>
        <taxon>Kitasatosporales</taxon>
        <taxon>Streptomycetaceae</taxon>
        <taxon>Streptacidiphilus</taxon>
    </lineage>
</organism>
<evidence type="ECO:0000256" key="1">
    <source>
        <dbReference type="SAM" id="MobiDB-lite"/>
    </source>
</evidence>
<protein>
    <submittedName>
        <fullName evidence="2">Uncharacterized protein</fullName>
    </submittedName>
</protein>
<keyword evidence="3" id="KW-1185">Reference proteome</keyword>